<dbReference type="GO" id="GO:0019693">
    <property type="term" value="P:ribose phosphate metabolic process"/>
    <property type="evidence" value="ECO:0007669"/>
    <property type="project" value="TreeGrafter"/>
</dbReference>
<dbReference type="InterPro" id="IPR015797">
    <property type="entry name" value="NUDIX_hydrolase-like_dom_sf"/>
</dbReference>
<gene>
    <name evidence="4" type="ORF">KDK92_23810</name>
</gene>
<reference evidence="4" key="1">
    <citation type="journal article" date="2021" name="mSystems">
        <title>Bacteria and Archaea Synergistically Convert Glycine Betaine to Biogenic Methane in the Formosa Cold Seep of the South China Sea.</title>
        <authorList>
            <person name="Li L."/>
            <person name="Zhang W."/>
            <person name="Zhang S."/>
            <person name="Song L."/>
            <person name="Sun Q."/>
            <person name="Zhang H."/>
            <person name="Xiang H."/>
            <person name="Dong X."/>
        </authorList>
    </citation>
    <scope>NUCLEOTIDE SEQUENCE</scope>
    <source>
        <strain evidence="4">ZWT</strain>
    </source>
</reference>
<organism evidence="4 5">
    <name type="scientific">Oceanirhabdus seepicola</name>
    <dbReference type="NCBI Taxonomy" id="2828781"/>
    <lineage>
        <taxon>Bacteria</taxon>
        <taxon>Bacillati</taxon>
        <taxon>Bacillota</taxon>
        <taxon>Clostridia</taxon>
        <taxon>Eubacteriales</taxon>
        <taxon>Clostridiaceae</taxon>
        <taxon>Oceanirhabdus</taxon>
    </lineage>
</organism>
<reference evidence="4" key="2">
    <citation type="submission" date="2021-04" db="EMBL/GenBank/DDBJ databases">
        <authorList>
            <person name="Dong X."/>
        </authorList>
    </citation>
    <scope>NUCLEOTIDE SEQUENCE</scope>
    <source>
        <strain evidence="4">ZWT</strain>
    </source>
</reference>
<dbReference type="InterPro" id="IPR000086">
    <property type="entry name" value="NUDIX_hydrolase_dom"/>
</dbReference>
<comment type="cofactor">
    <cofactor evidence="1">
        <name>Mg(2+)</name>
        <dbReference type="ChEBI" id="CHEBI:18420"/>
    </cofactor>
</comment>
<dbReference type="Gene3D" id="3.90.79.10">
    <property type="entry name" value="Nucleoside Triphosphate Pyrophosphohydrolase"/>
    <property type="match status" value="1"/>
</dbReference>
<evidence type="ECO:0000313" key="4">
    <source>
        <dbReference type="EMBL" id="MCM1992755.1"/>
    </source>
</evidence>
<proteinExistence type="predicted"/>
<dbReference type="GO" id="GO:0016787">
    <property type="term" value="F:hydrolase activity"/>
    <property type="evidence" value="ECO:0007669"/>
    <property type="project" value="UniProtKB-KW"/>
</dbReference>
<protein>
    <submittedName>
        <fullName evidence="4">NUDIX hydrolase</fullName>
    </submittedName>
</protein>
<evidence type="ECO:0000256" key="1">
    <source>
        <dbReference type="ARBA" id="ARBA00001946"/>
    </source>
</evidence>
<sequence>MELREKIINKEDIFKGKIIDVKMLDVELPNGKMAKREVVYHNGAVGILAFKEDKVLIVEQYRTAIDDILLEIPAGKIDGDEDPLECAHRELREETGYISENIEYIGEIVTSAGFCNEIIKLYCATDLKYVGDDRDDDEFLNVKEMPVAELRELIGEGKIIDSKTLSAICFYDNKNKAYSNK</sequence>
<accession>A0A9J6P851</accession>
<dbReference type="FunFam" id="3.90.79.10:FF:000024">
    <property type="entry name" value="ADP-ribose pyrophosphatase"/>
    <property type="match status" value="1"/>
</dbReference>
<dbReference type="Pfam" id="PF00293">
    <property type="entry name" value="NUDIX"/>
    <property type="match status" value="1"/>
</dbReference>
<dbReference type="PANTHER" id="PTHR11839">
    <property type="entry name" value="UDP/ADP-SUGAR PYROPHOSPHATASE"/>
    <property type="match status" value="1"/>
</dbReference>
<comment type="caution">
    <text evidence="4">The sequence shown here is derived from an EMBL/GenBank/DDBJ whole genome shotgun (WGS) entry which is preliminary data.</text>
</comment>
<evidence type="ECO:0000256" key="2">
    <source>
        <dbReference type="ARBA" id="ARBA00022801"/>
    </source>
</evidence>
<evidence type="ECO:0000313" key="5">
    <source>
        <dbReference type="Proteomes" id="UP001056429"/>
    </source>
</evidence>
<dbReference type="EMBL" id="JAGSOJ010000007">
    <property type="protein sequence ID" value="MCM1992755.1"/>
    <property type="molecule type" value="Genomic_DNA"/>
</dbReference>
<name>A0A9J6P851_9CLOT</name>
<feature type="domain" description="Nudix hydrolase" evidence="3">
    <location>
        <begin position="40"/>
        <end position="167"/>
    </location>
</feature>
<dbReference type="AlphaFoldDB" id="A0A9J6P851"/>
<dbReference type="PROSITE" id="PS00893">
    <property type="entry name" value="NUDIX_BOX"/>
    <property type="match status" value="1"/>
</dbReference>
<dbReference type="PROSITE" id="PS51462">
    <property type="entry name" value="NUDIX"/>
    <property type="match status" value="1"/>
</dbReference>
<dbReference type="InterPro" id="IPR020084">
    <property type="entry name" value="NUDIX_hydrolase_CS"/>
</dbReference>
<dbReference type="SUPFAM" id="SSF55811">
    <property type="entry name" value="Nudix"/>
    <property type="match status" value="1"/>
</dbReference>
<dbReference type="Proteomes" id="UP001056429">
    <property type="component" value="Unassembled WGS sequence"/>
</dbReference>
<keyword evidence="5" id="KW-1185">Reference proteome</keyword>
<dbReference type="CDD" id="cd03424">
    <property type="entry name" value="NUDIX_ADPRase_Nudt5_UGPPase_Nudt14"/>
    <property type="match status" value="1"/>
</dbReference>
<dbReference type="GO" id="GO:0006753">
    <property type="term" value="P:nucleoside phosphate metabolic process"/>
    <property type="evidence" value="ECO:0007669"/>
    <property type="project" value="TreeGrafter"/>
</dbReference>
<keyword evidence="2 4" id="KW-0378">Hydrolase</keyword>
<dbReference type="GO" id="GO:0005829">
    <property type="term" value="C:cytosol"/>
    <property type="evidence" value="ECO:0007669"/>
    <property type="project" value="TreeGrafter"/>
</dbReference>
<evidence type="ECO:0000259" key="3">
    <source>
        <dbReference type="PROSITE" id="PS51462"/>
    </source>
</evidence>
<dbReference type="PANTHER" id="PTHR11839:SF18">
    <property type="entry name" value="NUDIX HYDROLASE DOMAIN-CONTAINING PROTEIN"/>
    <property type="match status" value="1"/>
</dbReference>
<dbReference type="RefSeq" id="WP_250861924.1">
    <property type="nucleotide sequence ID" value="NZ_JAGSOJ010000007.1"/>
</dbReference>